<name>A0A427Y4G7_9TREE</name>
<organism evidence="2 3">
    <name type="scientific">Apiotrichum porosum</name>
    <dbReference type="NCBI Taxonomy" id="105984"/>
    <lineage>
        <taxon>Eukaryota</taxon>
        <taxon>Fungi</taxon>
        <taxon>Dikarya</taxon>
        <taxon>Basidiomycota</taxon>
        <taxon>Agaricomycotina</taxon>
        <taxon>Tremellomycetes</taxon>
        <taxon>Trichosporonales</taxon>
        <taxon>Trichosporonaceae</taxon>
        <taxon>Apiotrichum</taxon>
    </lineage>
</organism>
<keyword evidence="1" id="KW-0812">Transmembrane</keyword>
<comment type="caution">
    <text evidence="2">The sequence shown here is derived from an EMBL/GenBank/DDBJ whole genome shotgun (WGS) entry which is preliminary data.</text>
</comment>
<reference evidence="2 3" key="1">
    <citation type="submission" date="2018-11" db="EMBL/GenBank/DDBJ databases">
        <title>Genome sequence of Apiotrichum porosum DSM 27194.</title>
        <authorList>
            <person name="Aliyu H."/>
            <person name="Gorte O."/>
            <person name="Ochsenreither K."/>
        </authorList>
    </citation>
    <scope>NUCLEOTIDE SEQUENCE [LARGE SCALE GENOMIC DNA]</scope>
    <source>
        <strain evidence="2 3">DSM 27194</strain>
    </source>
</reference>
<sequence length="515" mass="58584">MWVPSTIAFRRWPIVVIPLLTFILWHAATIYNATDEFPSSSSSKPASDYLSWLPSGLKHPGFDPSSHHVFIATQPNWHEQVWLTIGGMLSSLKVPYTAYTECDDTAEGETCIRFGLLEMAAVLGVWNGGPVKKKSELFNDVNKPLPNGKYVDTVILATEKEDFQWGSERLLQLWNERPDGQKFKVVGVYHEPTGDLEHYSRQWAHTGALSYLTLSPHVAADLKHRLRIDAARPEGGAVGVDHIPVRTVVPWMPAADHGVYVPEDKGGMVTRLEHTLPTRIVINGMISPERRGYDRVFDDMKRLFLEDAKLFGYRWSETESLFVPIDKDDPNTFKLLLLGETDVRVDRPDPGTVREAVEFISGYSQGEFYQYMASADLMLLAWNDAFRYLDSQASSSAFTTLETEVPLVITPGIEEQYSFLDSSISVIRPNALREMDVVALFRKFPNAARMTYTELERQLRELYSAETMHLRTVPLVIRMLKDGWKRSPGSWKSKKAALRHEQERVLIEILSEPFY</sequence>
<accession>A0A427Y4G7</accession>
<protein>
    <submittedName>
        <fullName evidence="2">Uncharacterized protein</fullName>
    </submittedName>
</protein>
<feature type="transmembrane region" description="Helical" evidence="1">
    <location>
        <begin position="12"/>
        <end position="31"/>
    </location>
</feature>
<dbReference type="GeneID" id="39588709"/>
<dbReference type="EMBL" id="RSCE01000002">
    <property type="protein sequence ID" value="RSH85979.1"/>
    <property type="molecule type" value="Genomic_DNA"/>
</dbReference>
<dbReference type="RefSeq" id="XP_028478764.1">
    <property type="nucleotide sequence ID" value="XM_028619792.1"/>
</dbReference>
<keyword evidence="3" id="KW-1185">Reference proteome</keyword>
<dbReference type="Proteomes" id="UP000279236">
    <property type="component" value="Unassembled WGS sequence"/>
</dbReference>
<proteinExistence type="predicted"/>
<evidence type="ECO:0000313" key="3">
    <source>
        <dbReference type="Proteomes" id="UP000279236"/>
    </source>
</evidence>
<evidence type="ECO:0000256" key="1">
    <source>
        <dbReference type="SAM" id="Phobius"/>
    </source>
</evidence>
<dbReference type="AlphaFoldDB" id="A0A427Y4G7"/>
<dbReference type="OrthoDB" id="549336at2759"/>
<keyword evidence="1" id="KW-1133">Transmembrane helix</keyword>
<gene>
    <name evidence="2" type="ORF">EHS24_004166</name>
</gene>
<evidence type="ECO:0000313" key="2">
    <source>
        <dbReference type="EMBL" id="RSH85979.1"/>
    </source>
</evidence>
<keyword evidence="1" id="KW-0472">Membrane</keyword>